<reference evidence="2" key="1">
    <citation type="submission" date="2023-06" db="EMBL/GenBank/DDBJ databases">
        <authorList>
            <consortium name="Lawrence Berkeley National Laboratory"/>
            <person name="Ahrendt S."/>
            <person name="Sahu N."/>
            <person name="Indic B."/>
            <person name="Wong-Bajracharya J."/>
            <person name="Merenyi Z."/>
            <person name="Ke H.-M."/>
            <person name="Monk M."/>
            <person name="Kocsube S."/>
            <person name="Drula E."/>
            <person name="Lipzen A."/>
            <person name="Balint B."/>
            <person name="Henrissat B."/>
            <person name="Andreopoulos B."/>
            <person name="Martin F.M."/>
            <person name="Harder C.B."/>
            <person name="Rigling D."/>
            <person name="Ford K.L."/>
            <person name="Foster G.D."/>
            <person name="Pangilinan J."/>
            <person name="Papanicolaou A."/>
            <person name="Barry K."/>
            <person name="LaButti K."/>
            <person name="Viragh M."/>
            <person name="Koriabine M."/>
            <person name="Yan M."/>
            <person name="Riley R."/>
            <person name="Champramary S."/>
            <person name="Plett K.L."/>
            <person name="Tsai I.J."/>
            <person name="Slot J."/>
            <person name="Sipos G."/>
            <person name="Plett J."/>
            <person name="Nagy L.G."/>
            <person name="Grigoriev I.V."/>
        </authorList>
    </citation>
    <scope>NUCLEOTIDE SEQUENCE</scope>
    <source>
        <strain evidence="2">HWK02</strain>
    </source>
</reference>
<feature type="compositionally biased region" description="Polar residues" evidence="1">
    <location>
        <begin position="15"/>
        <end position="26"/>
    </location>
</feature>
<feature type="compositionally biased region" description="Low complexity" evidence="1">
    <location>
        <begin position="1"/>
        <end position="11"/>
    </location>
</feature>
<dbReference type="AlphaFoldDB" id="A0AA39QDB8"/>
<gene>
    <name evidence="2" type="ORF">EDD18DRAFT_1279956</name>
</gene>
<evidence type="ECO:0000313" key="2">
    <source>
        <dbReference type="EMBL" id="KAK0500755.1"/>
    </source>
</evidence>
<proteinExistence type="predicted"/>
<evidence type="ECO:0000313" key="3">
    <source>
        <dbReference type="Proteomes" id="UP001175228"/>
    </source>
</evidence>
<feature type="compositionally biased region" description="Low complexity" evidence="1">
    <location>
        <begin position="27"/>
        <end position="42"/>
    </location>
</feature>
<feature type="region of interest" description="Disordered" evidence="1">
    <location>
        <begin position="1"/>
        <end position="70"/>
    </location>
</feature>
<dbReference type="EMBL" id="JAUEPU010000007">
    <property type="protein sequence ID" value="KAK0500755.1"/>
    <property type="molecule type" value="Genomic_DNA"/>
</dbReference>
<evidence type="ECO:0000256" key="1">
    <source>
        <dbReference type="SAM" id="MobiDB-lite"/>
    </source>
</evidence>
<protein>
    <submittedName>
        <fullName evidence="2">Uncharacterized protein</fullName>
    </submittedName>
</protein>
<comment type="caution">
    <text evidence="2">The sequence shown here is derived from an EMBL/GenBank/DDBJ whole genome shotgun (WGS) entry which is preliminary data.</text>
</comment>
<dbReference type="Proteomes" id="UP001175228">
    <property type="component" value="Unassembled WGS sequence"/>
</dbReference>
<accession>A0AA39QDB8</accession>
<name>A0AA39QDB8_9AGAR</name>
<sequence>MLLSSPSASSPVLCTPSQRLKSSPLVSQSTSPLSPTFSSPLSAAQARRKSQYKAMMPSPSTPKRFPRHTVSASVPLFESDASTPEQSQKEFLRQRFQTRCFQRAAKARECAVKRKRHAHSDDVFDDAMNDDKEETEDEILKDVFFQRIVEHANRQTQHAYKLSYADEVGSSLDPDMEDLGAWEAELHDTISLYDLNLFAELESQSSPTWEELTPEEREIAELQAYADECERQAALANFEDIPEAFWNDSDLDEGDADAMDLS</sequence>
<keyword evidence="3" id="KW-1185">Reference proteome</keyword>
<organism evidence="2 3">
    <name type="scientific">Armillaria luteobubalina</name>
    <dbReference type="NCBI Taxonomy" id="153913"/>
    <lineage>
        <taxon>Eukaryota</taxon>
        <taxon>Fungi</taxon>
        <taxon>Dikarya</taxon>
        <taxon>Basidiomycota</taxon>
        <taxon>Agaricomycotina</taxon>
        <taxon>Agaricomycetes</taxon>
        <taxon>Agaricomycetidae</taxon>
        <taxon>Agaricales</taxon>
        <taxon>Marasmiineae</taxon>
        <taxon>Physalacriaceae</taxon>
        <taxon>Armillaria</taxon>
    </lineage>
</organism>